<dbReference type="AlphaFoldDB" id="A0A5B7DSH5"/>
<protein>
    <submittedName>
        <fullName evidence="2">Uncharacterized protein</fullName>
    </submittedName>
</protein>
<feature type="compositionally biased region" description="Acidic residues" evidence="1">
    <location>
        <begin position="10"/>
        <end position="21"/>
    </location>
</feature>
<keyword evidence="3" id="KW-1185">Reference proteome</keyword>
<organism evidence="2 3">
    <name type="scientific">Portunus trituberculatus</name>
    <name type="common">Swimming crab</name>
    <name type="synonym">Neptunus trituberculatus</name>
    <dbReference type="NCBI Taxonomy" id="210409"/>
    <lineage>
        <taxon>Eukaryota</taxon>
        <taxon>Metazoa</taxon>
        <taxon>Ecdysozoa</taxon>
        <taxon>Arthropoda</taxon>
        <taxon>Crustacea</taxon>
        <taxon>Multicrustacea</taxon>
        <taxon>Malacostraca</taxon>
        <taxon>Eumalacostraca</taxon>
        <taxon>Eucarida</taxon>
        <taxon>Decapoda</taxon>
        <taxon>Pleocyemata</taxon>
        <taxon>Brachyura</taxon>
        <taxon>Eubrachyura</taxon>
        <taxon>Portunoidea</taxon>
        <taxon>Portunidae</taxon>
        <taxon>Portuninae</taxon>
        <taxon>Portunus</taxon>
    </lineage>
</organism>
<evidence type="ECO:0000256" key="1">
    <source>
        <dbReference type="SAM" id="MobiDB-lite"/>
    </source>
</evidence>
<comment type="caution">
    <text evidence="2">The sequence shown here is derived from an EMBL/GenBank/DDBJ whole genome shotgun (WGS) entry which is preliminary data.</text>
</comment>
<evidence type="ECO:0000313" key="3">
    <source>
        <dbReference type="Proteomes" id="UP000324222"/>
    </source>
</evidence>
<proteinExistence type="predicted"/>
<dbReference type="Proteomes" id="UP000324222">
    <property type="component" value="Unassembled WGS sequence"/>
</dbReference>
<sequence length="61" mass="7170">MWGRYARGQEEEEEEEEEEELVSLIFSPSPLSRPRQGQQGCVAHDPRATTTRPRYSIKRKH</sequence>
<gene>
    <name evidence="2" type="ORF">E2C01_017451</name>
</gene>
<accession>A0A5B7DSH5</accession>
<evidence type="ECO:0000313" key="2">
    <source>
        <dbReference type="EMBL" id="MPC24370.1"/>
    </source>
</evidence>
<name>A0A5B7DSH5_PORTR</name>
<feature type="region of interest" description="Disordered" evidence="1">
    <location>
        <begin position="1"/>
        <end position="61"/>
    </location>
</feature>
<reference evidence="2 3" key="1">
    <citation type="submission" date="2019-05" db="EMBL/GenBank/DDBJ databases">
        <title>Another draft genome of Portunus trituberculatus and its Hox gene families provides insights of decapod evolution.</title>
        <authorList>
            <person name="Jeong J.-H."/>
            <person name="Song I."/>
            <person name="Kim S."/>
            <person name="Choi T."/>
            <person name="Kim D."/>
            <person name="Ryu S."/>
            <person name="Kim W."/>
        </authorList>
    </citation>
    <scope>NUCLEOTIDE SEQUENCE [LARGE SCALE GENOMIC DNA]</scope>
    <source>
        <tissue evidence="2">Muscle</tissue>
    </source>
</reference>
<dbReference type="EMBL" id="VSRR010001322">
    <property type="protein sequence ID" value="MPC24370.1"/>
    <property type="molecule type" value="Genomic_DNA"/>
</dbReference>